<organism evidence="1 2">
    <name type="scientific">Racocetra persica</name>
    <dbReference type="NCBI Taxonomy" id="160502"/>
    <lineage>
        <taxon>Eukaryota</taxon>
        <taxon>Fungi</taxon>
        <taxon>Fungi incertae sedis</taxon>
        <taxon>Mucoromycota</taxon>
        <taxon>Glomeromycotina</taxon>
        <taxon>Glomeromycetes</taxon>
        <taxon>Diversisporales</taxon>
        <taxon>Gigasporaceae</taxon>
        <taxon>Racocetra</taxon>
    </lineage>
</organism>
<feature type="non-terminal residue" evidence="1">
    <location>
        <position position="1"/>
    </location>
</feature>
<proteinExistence type="predicted"/>
<comment type="caution">
    <text evidence="1">The sequence shown here is derived from an EMBL/GenBank/DDBJ whole genome shotgun (WGS) entry which is preliminary data.</text>
</comment>
<keyword evidence="2" id="KW-1185">Reference proteome</keyword>
<evidence type="ECO:0000313" key="2">
    <source>
        <dbReference type="Proteomes" id="UP000789920"/>
    </source>
</evidence>
<dbReference type="EMBL" id="CAJVQC010149406">
    <property type="protein sequence ID" value="CAG8846037.1"/>
    <property type="molecule type" value="Genomic_DNA"/>
</dbReference>
<feature type="non-terminal residue" evidence="1">
    <location>
        <position position="43"/>
    </location>
</feature>
<protein>
    <submittedName>
        <fullName evidence="1">36719_t:CDS:1</fullName>
    </submittedName>
</protein>
<dbReference type="Proteomes" id="UP000789920">
    <property type="component" value="Unassembled WGS sequence"/>
</dbReference>
<gene>
    <name evidence="1" type="ORF">RPERSI_LOCUS33941</name>
</gene>
<evidence type="ECO:0000313" key="1">
    <source>
        <dbReference type="EMBL" id="CAG8846037.1"/>
    </source>
</evidence>
<sequence>AGSGTRIYTSKYISKTNVLVNFYFHWSLPIAEAEFTKFPKLWV</sequence>
<name>A0ACA9SQ39_9GLOM</name>
<reference evidence="1" key="1">
    <citation type="submission" date="2021-06" db="EMBL/GenBank/DDBJ databases">
        <authorList>
            <person name="Kallberg Y."/>
            <person name="Tangrot J."/>
            <person name="Rosling A."/>
        </authorList>
    </citation>
    <scope>NUCLEOTIDE SEQUENCE</scope>
    <source>
        <strain evidence="1">MA461A</strain>
    </source>
</reference>
<accession>A0ACA9SQ39</accession>